<evidence type="ECO:0000313" key="4">
    <source>
        <dbReference type="EMBL" id="RZM78764.1"/>
    </source>
</evidence>
<dbReference type="PROSITE" id="PS50082">
    <property type="entry name" value="WD_REPEATS_2"/>
    <property type="match status" value="2"/>
</dbReference>
<dbReference type="AlphaFoldDB" id="A0A4Q7E8Q4"/>
<reference evidence="4 5" key="1">
    <citation type="submission" date="2018-11" db="EMBL/GenBank/DDBJ databases">
        <title>Whole genome sequencing of an environmental sample.</title>
        <authorList>
            <person name="Sarangi A.N."/>
            <person name="Singh D."/>
            <person name="Tripathy S."/>
        </authorList>
    </citation>
    <scope>NUCLEOTIDE SEQUENCE [LARGE SCALE GENOMIC DNA]</scope>
    <source>
        <strain evidence="4 5">Lakshadweep</strain>
    </source>
</reference>
<feature type="repeat" description="WD" evidence="3">
    <location>
        <begin position="273"/>
        <end position="304"/>
    </location>
</feature>
<dbReference type="SMART" id="SM00320">
    <property type="entry name" value="WD40"/>
    <property type="match status" value="8"/>
</dbReference>
<keyword evidence="5" id="KW-1185">Reference proteome</keyword>
<dbReference type="InterPro" id="IPR036322">
    <property type="entry name" value="WD40_repeat_dom_sf"/>
</dbReference>
<keyword evidence="2" id="KW-0677">Repeat</keyword>
<organism evidence="4 5">
    <name type="scientific">Leptolyngbya iicbica LK</name>
    <dbReference type="NCBI Taxonomy" id="2294035"/>
    <lineage>
        <taxon>Bacteria</taxon>
        <taxon>Bacillati</taxon>
        <taxon>Cyanobacteriota</taxon>
        <taxon>Cyanophyceae</taxon>
        <taxon>Leptolyngbyales</taxon>
        <taxon>Leptolyngbyaceae</taxon>
        <taxon>Leptolyngbya group</taxon>
        <taxon>Leptolyngbya</taxon>
        <taxon>Leptolyngbya iicbica</taxon>
    </lineage>
</organism>
<evidence type="ECO:0000256" key="2">
    <source>
        <dbReference type="ARBA" id="ARBA00022737"/>
    </source>
</evidence>
<sequence length="355" mass="38275">MFGVKTAKLQLTPQWQHALSDYVTALQWSSVGDQAAAATAAGEVVLFAATGTATPLQSAQEQAVNCLGCSAQGDFWAWGGQAGELCLWREQTHERKVLETYEGAWIDTLAWHPTRPILAYGVGSTVHIWDAKEESAIATLDFEASSVLHLDWHPQDDRLAASGHGGIKVWSQSDWSAGPTVVEVPGASLFCAWSADGRYLGSGNLDRTLTVAEWGSPPPWLMQGFPGKVRQITWSMPNTASGSPLVAAACVEGITIWERGKQVKKGGWQSQVLQHHQERVNEIAFQPDSLLLASAGQDGRIALWREGRKLDQSLKTFSTGVSTLAWSPTGDRLLAGGSGGEVALWQVSRRAQGFG</sequence>
<dbReference type="OrthoDB" id="434800at2"/>
<proteinExistence type="predicted"/>
<dbReference type="SMR" id="A0A4Q7E8Q4"/>
<name>A0A4Q7E8Q4_9CYAN</name>
<dbReference type="EMBL" id="QVFV01000002">
    <property type="protein sequence ID" value="RZM78764.1"/>
    <property type="molecule type" value="Genomic_DNA"/>
</dbReference>
<evidence type="ECO:0000256" key="3">
    <source>
        <dbReference type="PROSITE-ProRule" id="PRU00221"/>
    </source>
</evidence>
<dbReference type="InterPro" id="IPR001680">
    <property type="entry name" value="WD40_rpt"/>
</dbReference>
<comment type="caution">
    <text evidence="4">The sequence shown here is derived from an EMBL/GenBank/DDBJ whole genome shotgun (WGS) entry which is preliminary data.</text>
</comment>
<gene>
    <name evidence="4" type="ORF">DYY88_08175</name>
</gene>
<protein>
    <submittedName>
        <fullName evidence="4">WD40 repeat domain-containing protein</fullName>
    </submittedName>
</protein>
<dbReference type="PANTHER" id="PTHR19848">
    <property type="entry name" value="WD40 REPEAT PROTEIN"/>
    <property type="match status" value="1"/>
</dbReference>
<dbReference type="SUPFAM" id="SSF50978">
    <property type="entry name" value="WD40 repeat-like"/>
    <property type="match status" value="1"/>
</dbReference>
<evidence type="ECO:0000313" key="5">
    <source>
        <dbReference type="Proteomes" id="UP000292459"/>
    </source>
</evidence>
<accession>A0A4Q7E8Q4</accession>
<feature type="repeat" description="WD" evidence="3">
    <location>
        <begin position="314"/>
        <end position="348"/>
    </location>
</feature>
<dbReference type="InterPro" id="IPR015943">
    <property type="entry name" value="WD40/YVTN_repeat-like_dom_sf"/>
</dbReference>
<dbReference type="Gene3D" id="2.130.10.10">
    <property type="entry name" value="YVTN repeat-like/Quinoprotein amine dehydrogenase"/>
    <property type="match status" value="2"/>
</dbReference>
<dbReference type="Proteomes" id="UP000292459">
    <property type="component" value="Unassembled WGS sequence"/>
</dbReference>
<evidence type="ECO:0000256" key="1">
    <source>
        <dbReference type="ARBA" id="ARBA00022574"/>
    </source>
</evidence>
<dbReference type="PROSITE" id="PS50294">
    <property type="entry name" value="WD_REPEATS_REGION"/>
    <property type="match status" value="2"/>
</dbReference>
<dbReference type="PANTHER" id="PTHR19848:SF8">
    <property type="entry name" value="F-BOX AND WD REPEAT DOMAIN CONTAINING 7"/>
    <property type="match status" value="1"/>
</dbReference>
<dbReference type="Pfam" id="PF00400">
    <property type="entry name" value="WD40"/>
    <property type="match status" value="3"/>
</dbReference>
<keyword evidence="1 3" id="KW-0853">WD repeat</keyword>